<feature type="domain" description="Pyridoxamine 5'-phosphate oxidase N-terminal" evidence="2">
    <location>
        <begin position="11"/>
        <end position="133"/>
    </location>
</feature>
<keyword evidence="4" id="KW-1185">Reference proteome</keyword>
<sequence>MALPASTHRLFATDKHVTLVTIDADGSPQASMVWAERDGDQLLIGIESYHRKTRNLRRDPRVTLIVQDDQKSERGLVQYLVIRGTVVLEGPDIPDEYNALMDKQSQRYLGKDYPFENRGSRTALIARVTPERITGEGPWS</sequence>
<dbReference type="InterPro" id="IPR052019">
    <property type="entry name" value="F420H2_bilvrd_red/Heme_oxyg"/>
</dbReference>
<dbReference type="InterPro" id="IPR012349">
    <property type="entry name" value="Split_barrel_FMN-bd"/>
</dbReference>
<gene>
    <name evidence="3" type="ORF">F1D05_16720</name>
</gene>
<dbReference type="PANTHER" id="PTHR35176">
    <property type="entry name" value="HEME OXYGENASE HI_0854-RELATED"/>
    <property type="match status" value="1"/>
</dbReference>
<dbReference type="Gene3D" id="2.30.110.10">
    <property type="entry name" value="Electron Transport, Fmn-binding Protein, Chain A"/>
    <property type="match status" value="1"/>
</dbReference>
<dbReference type="AlphaFoldDB" id="A0A7G6X9Q6"/>
<dbReference type="InterPro" id="IPR011576">
    <property type="entry name" value="Pyridox_Oxase_N"/>
</dbReference>
<dbReference type="PANTHER" id="PTHR35176:SF6">
    <property type="entry name" value="HEME OXYGENASE HI_0854-RELATED"/>
    <property type="match status" value="1"/>
</dbReference>
<dbReference type="Pfam" id="PF01243">
    <property type="entry name" value="PNPOx_N"/>
    <property type="match status" value="1"/>
</dbReference>
<accession>A0A7G6X9Q6</accession>
<dbReference type="EMBL" id="CP043661">
    <property type="protein sequence ID" value="QNE22971.1"/>
    <property type="molecule type" value="Genomic_DNA"/>
</dbReference>
<dbReference type="GO" id="GO:0005829">
    <property type="term" value="C:cytosol"/>
    <property type="evidence" value="ECO:0007669"/>
    <property type="project" value="TreeGrafter"/>
</dbReference>
<dbReference type="InterPro" id="IPR019920">
    <property type="entry name" value="F420-binding_dom_put"/>
</dbReference>
<evidence type="ECO:0000259" key="2">
    <source>
        <dbReference type="Pfam" id="PF01243"/>
    </source>
</evidence>
<name>A0A7G6X9Q6_9ACTN</name>
<organism evidence="3 4">
    <name type="scientific">Kribbella qitaiheensis</name>
    <dbReference type="NCBI Taxonomy" id="1544730"/>
    <lineage>
        <taxon>Bacteria</taxon>
        <taxon>Bacillati</taxon>
        <taxon>Actinomycetota</taxon>
        <taxon>Actinomycetes</taxon>
        <taxon>Propionibacteriales</taxon>
        <taxon>Kribbellaceae</taxon>
        <taxon>Kribbella</taxon>
    </lineage>
</organism>
<evidence type="ECO:0000256" key="1">
    <source>
        <dbReference type="ARBA" id="ARBA00023002"/>
    </source>
</evidence>
<reference evidence="4" key="1">
    <citation type="submission" date="2019-09" db="EMBL/GenBank/DDBJ databases">
        <title>Antimicrobial potential of Antarctic Bacteria.</title>
        <authorList>
            <person name="Benaud N."/>
            <person name="Edwards R.J."/>
            <person name="Ferrari B.C."/>
        </authorList>
    </citation>
    <scope>NUCLEOTIDE SEQUENCE [LARGE SCALE GENOMIC DNA]</scope>
    <source>
        <strain evidence="4">SPB151</strain>
    </source>
</reference>
<proteinExistence type="predicted"/>
<dbReference type="NCBIfam" id="TIGR03618">
    <property type="entry name" value="Rv1155_F420"/>
    <property type="match status" value="1"/>
</dbReference>
<dbReference type="SUPFAM" id="SSF50475">
    <property type="entry name" value="FMN-binding split barrel"/>
    <property type="match status" value="1"/>
</dbReference>
<dbReference type="GO" id="GO:0070967">
    <property type="term" value="F:coenzyme F420 binding"/>
    <property type="evidence" value="ECO:0007669"/>
    <property type="project" value="TreeGrafter"/>
</dbReference>
<reference evidence="3 4" key="2">
    <citation type="journal article" date="2020" name="Microbiol. Resour. Announc.">
        <title>Antarctic desert soil bacteria exhibit high novel natural product potential, evaluated through long-read genome sequencing and comparative genomics.</title>
        <authorList>
            <person name="Benaud N."/>
            <person name="Edwards R.J."/>
            <person name="Amos T.G."/>
            <person name="D'Agostino P.M."/>
            <person name="Gutierrez-Chavez C."/>
            <person name="Montgomery K."/>
            <person name="Nicetic I."/>
            <person name="Ferrari B.C."/>
        </authorList>
    </citation>
    <scope>NUCLEOTIDE SEQUENCE [LARGE SCALE GENOMIC DNA]</scope>
    <source>
        <strain evidence="3 4">SPB151</strain>
    </source>
</reference>
<protein>
    <submittedName>
        <fullName evidence="3">PPOX class F420-dependent oxidoreductase</fullName>
    </submittedName>
</protein>
<dbReference type="GO" id="GO:0016627">
    <property type="term" value="F:oxidoreductase activity, acting on the CH-CH group of donors"/>
    <property type="evidence" value="ECO:0007669"/>
    <property type="project" value="TreeGrafter"/>
</dbReference>
<evidence type="ECO:0000313" key="4">
    <source>
        <dbReference type="Proteomes" id="UP000515563"/>
    </source>
</evidence>
<evidence type="ECO:0000313" key="3">
    <source>
        <dbReference type="EMBL" id="QNE22971.1"/>
    </source>
</evidence>
<dbReference type="Proteomes" id="UP000515563">
    <property type="component" value="Chromosome"/>
</dbReference>
<keyword evidence="1" id="KW-0560">Oxidoreductase</keyword>
<dbReference type="KEGG" id="kqi:F1D05_16720"/>